<gene>
    <name evidence="3" type="ORF">CR165_14730</name>
</gene>
<feature type="domain" description="Tyr recombinase" evidence="2">
    <location>
        <begin position="169"/>
        <end position="379"/>
    </location>
</feature>
<dbReference type="PROSITE" id="PS51898">
    <property type="entry name" value="TYR_RECOMBINASE"/>
    <property type="match status" value="1"/>
</dbReference>
<dbReference type="OrthoDB" id="8368662at2"/>
<dbReference type="InterPro" id="IPR002104">
    <property type="entry name" value="Integrase_catalytic"/>
</dbReference>
<dbReference type="CDD" id="cd00397">
    <property type="entry name" value="DNA_BRE_C"/>
    <property type="match status" value="1"/>
</dbReference>
<dbReference type="InterPro" id="IPR013762">
    <property type="entry name" value="Integrase-like_cat_sf"/>
</dbReference>
<organism evidence="3 4">
    <name type="scientific">Teichococcus aestuarii</name>
    <dbReference type="NCBI Taxonomy" id="568898"/>
    <lineage>
        <taxon>Bacteria</taxon>
        <taxon>Pseudomonadati</taxon>
        <taxon>Pseudomonadota</taxon>
        <taxon>Alphaproteobacteria</taxon>
        <taxon>Acetobacterales</taxon>
        <taxon>Roseomonadaceae</taxon>
        <taxon>Roseomonas</taxon>
    </lineage>
</organism>
<proteinExistence type="predicted"/>
<evidence type="ECO:0000259" key="2">
    <source>
        <dbReference type="PROSITE" id="PS51898"/>
    </source>
</evidence>
<accession>A0A2U1V2N4</accession>
<keyword evidence="1" id="KW-0233">DNA recombination</keyword>
<evidence type="ECO:0000313" key="3">
    <source>
        <dbReference type="EMBL" id="PWC28178.1"/>
    </source>
</evidence>
<evidence type="ECO:0000313" key="4">
    <source>
        <dbReference type="Proteomes" id="UP000245048"/>
    </source>
</evidence>
<comment type="caution">
    <text evidence="3">The sequence shown here is derived from an EMBL/GenBank/DDBJ whole genome shotgun (WGS) entry which is preliminary data.</text>
</comment>
<reference evidence="4" key="1">
    <citation type="submission" date="2017-10" db="EMBL/GenBank/DDBJ databases">
        <authorList>
            <person name="Toshchakov S.V."/>
            <person name="Goeva M.A."/>
        </authorList>
    </citation>
    <scope>NUCLEOTIDE SEQUENCE [LARGE SCALE GENOMIC DNA]</scope>
    <source>
        <strain evidence="4">JR1/69-1-13</strain>
    </source>
</reference>
<protein>
    <recommendedName>
        <fullName evidence="2">Tyr recombinase domain-containing protein</fullName>
    </recommendedName>
</protein>
<dbReference type="EMBL" id="PDOA01000009">
    <property type="protein sequence ID" value="PWC28178.1"/>
    <property type="molecule type" value="Genomic_DNA"/>
</dbReference>
<dbReference type="SUPFAM" id="SSF56349">
    <property type="entry name" value="DNA breaking-rejoining enzymes"/>
    <property type="match status" value="1"/>
</dbReference>
<dbReference type="Gene3D" id="1.10.443.10">
    <property type="entry name" value="Intergrase catalytic core"/>
    <property type="match status" value="1"/>
</dbReference>
<dbReference type="Pfam" id="PF00589">
    <property type="entry name" value="Phage_integrase"/>
    <property type="match status" value="1"/>
</dbReference>
<dbReference type="GO" id="GO:0015074">
    <property type="term" value="P:DNA integration"/>
    <property type="evidence" value="ECO:0007669"/>
    <property type="project" value="InterPro"/>
</dbReference>
<keyword evidence="4" id="KW-1185">Reference proteome</keyword>
<dbReference type="GO" id="GO:0003677">
    <property type="term" value="F:DNA binding"/>
    <property type="evidence" value="ECO:0007669"/>
    <property type="project" value="InterPro"/>
</dbReference>
<dbReference type="RefSeq" id="WP_109517744.1">
    <property type="nucleotide sequence ID" value="NZ_PDOA01000009.1"/>
</dbReference>
<dbReference type="InterPro" id="IPR011010">
    <property type="entry name" value="DNA_brk_join_enz"/>
</dbReference>
<dbReference type="GO" id="GO:0006310">
    <property type="term" value="P:DNA recombination"/>
    <property type="evidence" value="ECO:0007669"/>
    <property type="project" value="UniProtKB-KW"/>
</dbReference>
<name>A0A2U1V2N4_9PROT</name>
<dbReference type="Proteomes" id="UP000245048">
    <property type="component" value="Unassembled WGS sequence"/>
</dbReference>
<evidence type="ECO:0000256" key="1">
    <source>
        <dbReference type="ARBA" id="ARBA00023172"/>
    </source>
</evidence>
<sequence>MSAIIRSLAGSIPPLPSRLFLPDGQEIDTGTDPWQVADLSSGLSRLSFSGFSALHPHVVLRLQHTVAHYLETRSVAHVRNLFWCFHDLHQAAFAEAAPGKVERIELAHLLNYQGRLTKDTLWKLGVVRILLEKAARLGFGFCSAEALAWLDEAVIPGNPKGVDVRTRDPNRGPFTAAEIETLNAALNDAYRDSEIDLADYAAGHILLAFGVRSRQLAALKEKDLIVVPAKDGDARYVLRIPQAKQRGELTRDSFRARPCDRRVGRLIERLIEENRGRKTDPEVPADDWPMFIGSSRDENPPGFAYHLNARGIATRIRQIIERRTEMTANSKRFRHTLAQNMADDGASKYEIAEALGQADTQQVGKYIEARPEMVARLNHLAEDFAPIMQAFAGILVSREDLGARTSPQGKRLHDRALAASGERPLGHCGQHGFCDIAKPIGCYTCSSFRAWDDGPHEEILAKLLEDRQRKVDRSLEVVMDLWPGNDQVAGHDCPQAVPI</sequence>
<dbReference type="AlphaFoldDB" id="A0A2U1V2N4"/>